<dbReference type="EMBL" id="JNAL01000014">
    <property type="protein sequence ID" value="KGF95626.1"/>
    <property type="molecule type" value="Genomic_DNA"/>
</dbReference>
<name>A0A0A2A472_PROMR</name>
<sequence length="47" mass="5170">MGKLFLFSICDECVLSANFISNKLWLASVVSLQLPHDNHVLVLGLAI</sequence>
<comment type="caution">
    <text evidence="1">The sequence shown here is derived from an EMBL/GenBank/DDBJ whole genome shotgun (WGS) entry which is preliminary data.</text>
</comment>
<dbReference type="AlphaFoldDB" id="A0A0A2A472"/>
<dbReference type="STRING" id="93057.EU95_1319"/>
<protein>
    <submittedName>
        <fullName evidence="1">Uncharacterized protein</fullName>
    </submittedName>
</protein>
<organism evidence="1 2">
    <name type="scientific">Prochlorococcus marinus str. MIT 9201</name>
    <dbReference type="NCBI Taxonomy" id="93057"/>
    <lineage>
        <taxon>Bacteria</taxon>
        <taxon>Bacillati</taxon>
        <taxon>Cyanobacteriota</taxon>
        <taxon>Cyanophyceae</taxon>
        <taxon>Synechococcales</taxon>
        <taxon>Prochlorococcaceae</taxon>
        <taxon>Prochlorococcus</taxon>
    </lineage>
</organism>
<evidence type="ECO:0000313" key="1">
    <source>
        <dbReference type="EMBL" id="KGF95626.1"/>
    </source>
</evidence>
<reference evidence="2" key="1">
    <citation type="journal article" date="2014" name="Sci. Data">
        <title>Genomes of diverse isolates of the marine cyanobacterium Prochlorococcus.</title>
        <authorList>
            <person name="Biller S."/>
            <person name="Berube P."/>
            <person name="Thompson J."/>
            <person name="Kelly L."/>
            <person name="Roggensack S."/>
            <person name="Awad L."/>
            <person name="Roache-Johnson K."/>
            <person name="Ding H."/>
            <person name="Giovannoni S.J."/>
            <person name="Moore L.R."/>
            <person name="Chisholm S.W."/>
        </authorList>
    </citation>
    <scope>NUCLEOTIDE SEQUENCE [LARGE SCALE GENOMIC DNA]</scope>
    <source>
        <strain evidence="2">MIT 9201</strain>
    </source>
</reference>
<proteinExistence type="predicted"/>
<gene>
    <name evidence="1" type="ORF">EU95_1319</name>
</gene>
<evidence type="ECO:0000313" key="2">
    <source>
        <dbReference type="Proteomes" id="UP000030355"/>
    </source>
</evidence>
<dbReference type="Proteomes" id="UP000030355">
    <property type="component" value="Unassembled WGS sequence"/>
</dbReference>
<accession>A0A0A2A472</accession>